<organism evidence="3 4">
    <name type="scientific">Monilinia vaccinii-corymbosi</name>
    <dbReference type="NCBI Taxonomy" id="61207"/>
    <lineage>
        <taxon>Eukaryota</taxon>
        <taxon>Fungi</taxon>
        <taxon>Dikarya</taxon>
        <taxon>Ascomycota</taxon>
        <taxon>Pezizomycotina</taxon>
        <taxon>Leotiomycetes</taxon>
        <taxon>Helotiales</taxon>
        <taxon>Sclerotiniaceae</taxon>
        <taxon>Monilinia</taxon>
    </lineage>
</organism>
<feature type="compositionally biased region" description="Basic and acidic residues" evidence="1">
    <location>
        <begin position="144"/>
        <end position="155"/>
    </location>
</feature>
<keyword evidence="2" id="KW-0472">Membrane</keyword>
<evidence type="ECO:0000256" key="2">
    <source>
        <dbReference type="SAM" id="Phobius"/>
    </source>
</evidence>
<feature type="compositionally biased region" description="Basic and acidic residues" evidence="1">
    <location>
        <begin position="183"/>
        <end position="196"/>
    </location>
</feature>
<name>A0A8A3PEE5_9HELO</name>
<reference evidence="3" key="1">
    <citation type="submission" date="2020-10" db="EMBL/GenBank/DDBJ databases">
        <title>Genome Sequence of Monilinia vaccinii-corymbosi Sheds Light on Mummy Berry Disease Infection of Blueberry and Mating Type.</title>
        <authorList>
            <person name="Yow A.G."/>
            <person name="Zhang Y."/>
            <person name="Bansal K."/>
            <person name="Eacker S.M."/>
            <person name="Sullivan S."/>
            <person name="Liachko I."/>
            <person name="Cubeta M.A."/>
            <person name="Rollins J.A."/>
            <person name="Ashrafi H."/>
        </authorList>
    </citation>
    <scope>NUCLEOTIDE SEQUENCE</scope>
    <source>
        <strain evidence="3">RL-1</strain>
    </source>
</reference>
<feature type="transmembrane region" description="Helical" evidence="2">
    <location>
        <begin position="34"/>
        <end position="57"/>
    </location>
</feature>
<keyword evidence="2" id="KW-1133">Transmembrane helix</keyword>
<feature type="region of interest" description="Disordered" evidence="1">
    <location>
        <begin position="172"/>
        <end position="222"/>
    </location>
</feature>
<accession>A0A8A3PEE5</accession>
<gene>
    <name evidence="3" type="ORF">DSL72_005013</name>
</gene>
<dbReference type="AlphaFoldDB" id="A0A8A3PEE5"/>
<protein>
    <submittedName>
        <fullName evidence="3">Uncharacterized protein</fullName>
    </submittedName>
</protein>
<evidence type="ECO:0000256" key="1">
    <source>
        <dbReference type="SAM" id="MobiDB-lite"/>
    </source>
</evidence>
<feature type="compositionally biased region" description="Polar residues" evidence="1">
    <location>
        <begin position="134"/>
        <end position="143"/>
    </location>
</feature>
<keyword evidence="2" id="KW-0812">Transmembrane</keyword>
<evidence type="ECO:0000313" key="4">
    <source>
        <dbReference type="Proteomes" id="UP000672032"/>
    </source>
</evidence>
<dbReference type="Proteomes" id="UP000672032">
    <property type="component" value="Chromosome 4"/>
</dbReference>
<proteinExistence type="predicted"/>
<dbReference type="EMBL" id="CP063408">
    <property type="protein sequence ID" value="QSZ33445.1"/>
    <property type="molecule type" value="Genomic_DNA"/>
</dbReference>
<feature type="region of interest" description="Disordered" evidence="1">
    <location>
        <begin position="134"/>
        <end position="155"/>
    </location>
</feature>
<keyword evidence="4" id="KW-1185">Reference proteome</keyword>
<evidence type="ECO:0000313" key="3">
    <source>
        <dbReference type="EMBL" id="QSZ33445.1"/>
    </source>
</evidence>
<dbReference type="OrthoDB" id="3544577at2759"/>
<sequence length="222" mass="25152">MYIPPLFQISGISETHTTRLTRRNEGFWQVQFNFWGTILAFMAALGIITGLLTWCLVCRGKRIEKRLARAKAKEREERAQNVARAVGSHRAAPVSERKRVIQSEEVPLPPPTRSWLAGQRDSMVRKSLAMSRTSVYSTPPHSHSLSDDKESGLPVARDEYGYDKDWGMEMGAGVEHAQPPSHRWRDEEKEELERKINGNAYTRGPTVRVAPEEGANEVVKDI</sequence>